<gene>
    <name evidence="2" type="ORF">SAMN05444714_2984</name>
</gene>
<dbReference type="PANTHER" id="PTHR14859">
    <property type="entry name" value="CALCOFLUOR WHITE HYPERSENSITIVE PROTEIN PRECURSOR"/>
    <property type="match status" value="1"/>
</dbReference>
<proteinExistence type="predicted"/>
<dbReference type="GO" id="GO:0004519">
    <property type="term" value="F:endonuclease activity"/>
    <property type="evidence" value="ECO:0007669"/>
    <property type="project" value="UniProtKB-KW"/>
</dbReference>
<evidence type="ECO:0000313" key="2">
    <source>
        <dbReference type="EMBL" id="SFS21864.1"/>
    </source>
</evidence>
<keyword evidence="2" id="KW-0255">Endonuclease</keyword>
<name>A0A1I6N1S4_9RHOB</name>
<dbReference type="OrthoDB" id="9813425at2"/>
<dbReference type="EMBL" id="FOZM01000003">
    <property type="protein sequence ID" value="SFS21864.1"/>
    <property type="molecule type" value="Genomic_DNA"/>
</dbReference>
<dbReference type="RefSeq" id="WP_090210114.1">
    <property type="nucleotide sequence ID" value="NZ_FOZM01000003.1"/>
</dbReference>
<keyword evidence="2" id="KW-0378">Hydrolase</keyword>
<evidence type="ECO:0000259" key="1">
    <source>
        <dbReference type="Pfam" id="PF03372"/>
    </source>
</evidence>
<dbReference type="STRING" id="1123755.SAMN05444714_2984"/>
<feature type="domain" description="Endonuclease/exonuclease/phosphatase" evidence="1">
    <location>
        <begin position="13"/>
        <end position="222"/>
    </location>
</feature>
<dbReference type="GO" id="GO:0004527">
    <property type="term" value="F:exonuclease activity"/>
    <property type="evidence" value="ECO:0007669"/>
    <property type="project" value="UniProtKB-KW"/>
</dbReference>
<dbReference type="InterPro" id="IPR051916">
    <property type="entry name" value="GPI-anchor_lipid_remodeler"/>
</dbReference>
<dbReference type="InterPro" id="IPR036691">
    <property type="entry name" value="Endo/exonu/phosph_ase_sf"/>
</dbReference>
<protein>
    <submittedName>
        <fullName evidence="2">Metal-dependent hydrolase, endonuclease/exonuclease/phosphatase family</fullName>
    </submittedName>
</protein>
<keyword evidence="2" id="KW-0540">Nuclease</keyword>
<keyword evidence="2" id="KW-0269">Exonuclease</keyword>
<dbReference type="Proteomes" id="UP000198926">
    <property type="component" value="Unassembled WGS sequence"/>
</dbReference>
<dbReference type="AlphaFoldDB" id="A0A1I6N1S4"/>
<sequence length="234" mass="25231">MRQAHKPRDLRIASYNIRKTKGLDGKRNPGQVIDVLNALEADVVALQEADHRLGARPAALPYQMITSGTDFDVVPLAANDVSLGWHGNAILVRRGLDVSQPRRLRLPGLEPRGAVAVTLNGKTTIVGVHLGLMRHSRRQQLSAIMSQIGDPAQTVMIGDMNEWANTRGFEPLDGHLTVHSPGRSFHAARPIAALDRIAIGVNVALMDAGVDESPRASRVSDHLPIWADVSVAAG</sequence>
<organism evidence="2 3">
    <name type="scientific">Yoonia litorea</name>
    <dbReference type="NCBI Taxonomy" id="1123755"/>
    <lineage>
        <taxon>Bacteria</taxon>
        <taxon>Pseudomonadati</taxon>
        <taxon>Pseudomonadota</taxon>
        <taxon>Alphaproteobacteria</taxon>
        <taxon>Rhodobacterales</taxon>
        <taxon>Paracoccaceae</taxon>
        <taxon>Yoonia</taxon>
    </lineage>
</organism>
<evidence type="ECO:0000313" key="3">
    <source>
        <dbReference type="Proteomes" id="UP000198926"/>
    </source>
</evidence>
<keyword evidence="3" id="KW-1185">Reference proteome</keyword>
<dbReference type="Gene3D" id="3.60.10.10">
    <property type="entry name" value="Endonuclease/exonuclease/phosphatase"/>
    <property type="match status" value="1"/>
</dbReference>
<dbReference type="GO" id="GO:0006506">
    <property type="term" value="P:GPI anchor biosynthetic process"/>
    <property type="evidence" value="ECO:0007669"/>
    <property type="project" value="TreeGrafter"/>
</dbReference>
<dbReference type="Pfam" id="PF03372">
    <property type="entry name" value="Exo_endo_phos"/>
    <property type="match status" value="1"/>
</dbReference>
<dbReference type="InterPro" id="IPR005135">
    <property type="entry name" value="Endo/exonuclease/phosphatase"/>
</dbReference>
<accession>A0A1I6N1S4</accession>
<dbReference type="SUPFAM" id="SSF56219">
    <property type="entry name" value="DNase I-like"/>
    <property type="match status" value="1"/>
</dbReference>
<dbReference type="GO" id="GO:0016020">
    <property type="term" value="C:membrane"/>
    <property type="evidence" value="ECO:0007669"/>
    <property type="project" value="GOC"/>
</dbReference>
<reference evidence="2 3" key="1">
    <citation type="submission" date="2016-10" db="EMBL/GenBank/DDBJ databases">
        <authorList>
            <person name="de Groot N.N."/>
        </authorList>
    </citation>
    <scope>NUCLEOTIDE SEQUENCE [LARGE SCALE GENOMIC DNA]</scope>
    <source>
        <strain evidence="2 3">DSM 29433</strain>
    </source>
</reference>
<dbReference type="PANTHER" id="PTHR14859:SF15">
    <property type="entry name" value="ENDONUCLEASE_EXONUCLEASE_PHOSPHATASE DOMAIN-CONTAINING PROTEIN"/>
    <property type="match status" value="1"/>
</dbReference>